<dbReference type="InterPro" id="IPR000700">
    <property type="entry name" value="PAS-assoc_C"/>
</dbReference>
<dbReference type="InterPro" id="IPR005467">
    <property type="entry name" value="His_kinase_dom"/>
</dbReference>
<dbReference type="PANTHER" id="PTHR43065">
    <property type="entry name" value="SENSOR HISTIDINE KINASE"/>
    <property type="match status" value="1"/>
</dbReference>
<dbReference type="SUPFAM" id="SSF55785">
    <property type="entry name" value="PYP-like sensor domain (PAS domain)"/>
    <property type="match status" value="2"/>
</dbReference>
<feature type="domain" description="PAC" evidence="8">
    <location>
        <begin position="245"/>
        <end position="300"/>
    </location>
</feature>
<evidence type="ECO:0000256" key="4">
    <source>
        <dbReference type="PROSITE-ProRule" id="PRU00169"/>
    </source>
</evidence>
<dbReference type="PROSITE" id="PS50110">
    <property type="entry name" value="RESPONSE_REGULATORY"/>
    <property type="match status" value="2"/>
</dbReference>
<dbReference type="InterPro" id="IPR000014">
    <property type="entry name" value="PAS"/>
</dbReference>
<evidence type="ECO:0000313" key="11">
    <source>
        <dbReference type="Proteomes" id="UP000035579"/>
    </source>
</evidence>
<dbReference type="SMART" id="SM00091">
    <property type="entry name" value="PAS"/>
    <property type="match status" value="2"/>
</dbReference>
<keyword evidence="5" id="KW-0175">Coiled coil</keyword>
<comment type="catalytic activity">
    <reaction evidence="1">
        <text>ATP + protein L-histidine = ADP + protein N-phospho-L-histidine.</text>
        <dbReference type="EC" id="2.7.13.3"/>
    </reaction>
</comment>
<dbReference type="Proteomes" id="UP000035579">
    <property type="component" value="Chromosome"/>
</dbReference>
<dbReference type="AlphaFoldDB" id="A0AAC8Q8N9"/>
<feature type="modified residue" description="4-aspartylphosphate" evidence="4">
    <location>
        <position position="783"/>
    </location>
</feature>
<evidence type="ECO:0000259" key="7">
    <source>
        <dbReference type="PROSITE" id="PS50110"/>
    </source>
</evidence>
<dbReference type="SMART" id="SM00448">
    <property type="entry name" value="REC"/>
    <property type="match status" value="2"/>
</dbReference>
<evidence type="ECO:0000259" key="8">
    <source>
        <dbReference type="PROSITE" id="PS50113"/>
    </source>
</evidence>
<dbReference type="Pfam" id="PF00072">
    <property type="entry name" value="Response_reg"/>
    <property type="match status" value="2"/>
</dbReference>
<dbReference type="SMART" id="SM00387">
    <property type="entry name" value="HATPase_c"/>
    <property type="match status" value="1"/>
</dbReference>
<dbReference type="Gene3D" id="1.10.287.130">
    <property type="match status" value="1"/>
</dbReference>
<dbReference type="CDD" id="cd00130">
    <property type="entry name" value="PAS"/>
    <property type="match status" value="1"/>
</dbReference>
<evidence type="ECO:0000256" key="5">
    <source>
        <dbReference type="SAM" id="Coils"/>
    </source>
</evidence>
<dbReference type="InterPro" id="IPR036890">
    <property type="entry name" value="HATPase_C_sf"/>
</dbReference>
<dbReference type="Proteomes" id="UP000256345">
    <property type="component" value="Unassembled WGS sequence"/>
</dbReference>
<evidence type="ECO:0000313" key="9">
    <source>
        <dbReference type="EMBL" id="AKJ02951.1"/>
    </source>
</evidence>
<dbReference type="InterPro" id="IPR001789">
    <property type="entry name" value="Sig_transdc_resp-reg_receiver"/>
</dbReference>
<dbReference type="KEGG" id="age:AA314_04577"/>
<dbReference type="SUPFAM" id="SSF55874">
    <property type="entry name" value="ATPase domain of HSP90 chaperone/DNA topoisomerase II/histidine kinase"/>
    <property type="match status" value="1"/>
</dbReference>
<dbReference type="EC" id="2.7.13.3" evidence="2"/>
<organism evidence="9 11">
    <name type="scientific">Archangium gephyra</name>
    <dbReference type="NCBI Taxonomy" id="48"/>
    <lineage>
        <taxon>Bacteria</taxon>
        <taxon>Pseudomonadati</taxon>
        <taxon>Myxococcota</taxon>
        <taxon>Myxococcia</taxon>
        <taxon>Myxococcales</taxon>
        <taxon>Cystobacterineae</taxon>
        <taxon>Archangiaceae</taxon>
        <taxon>Archangium</taxon>
    </lineage>
</organism>
<dbReference type="InterPro" id="IPR035965">
    <property type="entry name" value="PAS-like_dom_sf"/>
</dbReference>
<dbReference type="PROSITE" id="PS50113">
    <property type="entry name" value="PAC"/>
    <property type="match status" value="1"/>
</dbReference>
<dbReference type="NCBIfam" id="TIGR00229">
    <property type="entry name" value="sensory_box"/>
    <property type="match status" value="1"/>
</dbReference>
<keyword evidence="3 4" id="KW-0597">Phosphoprotein</keyword>
<keyword evidence="12" id="KW-1185">Reference proteome</keyword>
<dbReference type="RefSeq" id="WP_047857149.1">
    <property type="nucleotide sequence ID" value="NZ_CP011509.1"/>
</dbReference>
<dbReference type="SUPFAM" id="SSF52172">
    <property type="entry name" value="CheY-like"/>
    <property type="match status" value="2"/>
</dbReference>
<dbReference type="InterPro" id="IPR011006">
    <property type="entry name" value="CheY-like_superfamily"/>
</dbReference>
<reference evidence="10 12" key="2">
    <citation type="submission" date="2018-08" db="EMBL/GenBank/DDBJ databases">
        <title>Genomic Encyclopedia of Archaeal and Bacterial Type Strains, Phase II (KMG-II): from individual species to whole genera.</title>
        <authorList>
            <person name="Goeker M."/>
        </authorList>
    </citation>
    <scope>NUCLEOTIDE SEQUENCE [LARGE SCALE GENOMIC DNA]</scope>
    <source>
        <strain evidence="10 12">DSM 2261</strain>
    </source>
</reference>
<dbReference type="EMBL" id="QUMU01000013">
    <property type="protein sequence ID" value="REG25078.1"/>
    <property type="molecule type" value="Genomic_DNA"/>
</dbReference>
<dbReference type="GO" id="GO:0000155">
    <property type="term" value="F:phosphorelay sensor kinase activity"/>
    <property type="evidence" value="ECO:0007669"/>
    <property type="project" value="InterPro"/>
</dbReference>
<dbReference type="SMART" id="SM00388">
    <property type="entry name" value="HisKA"/>
    <property type="match status" value="1"/>
</dbReference>
<dbReference type="Pfam" id="PF00512">
    <property type="entry name" value="HisKA"/>
    <property type="match status" value="1"/>
</dbReference>
<proteinExistence type="predicted"/>
<dbReference type="CDD" id="cd18161">
    <property type="entry name" value="REC_hyHK_blue-like"/>
    <property type="match status" value="1"/>
</dbReference>
<dbReference type="CDD" id="cd00082">
    <property type="entry name" value="HisKA"/>
    <property type="match status" value="1"/>
</dbReference>
<name>A0AAC8Q8N9_9BACT</name>
<dbReference type="Gene3D" id="3.30.565.10">
    <property type="entry name" value="Histidine kinase-like ATPase, C-terminal domain"/>
    <property type="match status" value="1"/>
</dbReference>
<gene>
    <name evidence="9" type="ORF">AA314_04577</name>
    <name evidence="10" type="ORF">ATI61_113142</name>
</gene>
<feature type="coiled-coil region" evidence="5">
    <location>
        <begin position="288"/>
        <end position="336"/>
    </location>
</feature>
<protein>
    <recommendedName>
        <fullName evidence="2">histidine kinase</fullName>
        <ecNumber evidence="2">2.7.13.3</ecNumber>
    </recommendedName>
</protein>
<dbReference type="SUPFAM" id="SSF47384">
    <property type="entry name" value="Homodimeric domain of signal transducing histidine kinase"/>
    <property type="match status" value="1"/>
</dbReference>
<dbReference type="PRINTS" id="PR00344">
    <property type="entry name" value="BCTRLSENSOR"/>
</dbReference>
<dbReference type="CDD" id="cd16919">
    <property type="entry name" value="HATPase_CckA-like"/>
    <property type="match status" value="1"/>
</dbReference>
<dbReference type="PROSITE" id="PS50109">
    <property type="entry name" value="HIS_KIN"/>
    <property type="match status" value="1"/>
</dbReference>
<evidence type="ECO:0000259" key="6">
    <source>
        <dbReference type="PROSITE" id="PS50109"/>
    </source>
</evidence>
<dbReference type="InterPro" id="IPR013656">
    <property type="entry name" value="PAS_4"/>
</dbReference>
<evidence type="ECO:0000313" key="10">
    <source>
        <dbReference type="EMBL" id="REG25078.1"/>
    </source>
</evidence>
<accession>A0AAC8Q8N9</accession>
<reference evidence="9 11" key="1">
    <citation type="submission" date="2015-05" db="EMBL/GenBank/DDBJ databases">
        <title>Genome assembly of Archangium gephyra DSM 2261.</title>
        <authorList>
            <person name="Sharma G."/>
            <person name="Subramanian S."/>
        </authorList>
    </citation>
    <scope>NUCLEOTIDE SEQUENCE [LARGE SCALE GENOMIC DNA]</scope>
    <source>
        <strain evidence="9 11">DSM 2261</strain>
    </source>
</reference>
<dbReference type="Gene3D" id="3.40.50.2300">
    <property type="match status" value="2"/>
</dbReference>
<evidence type="ECO:0000256" key="2">
    <source>
        <dbReference type="ARBA" id="ARBA00012438"/>
    </source>
</evidence>
<evidence type="ECO:0000313" key="12">
    <source>
        <dbReference type="Proteomes" id="UP000256345"/>
    </source>
</evidence>
<evidence type="ECO:0000256" key="1">
    <source>
        <dbReference type="ARBA" id="ARBA00000085"/>
    </source>
</evidence>
<feature type="domain" description="Response regulatory" evidence="7">
    <location>
        <begin position="734"/>
        <end position="847"/>
    </location>
</feature>
<dbReference type="InterPro" id="IPR036097">
    <property type="entry name" value="HisK_dim/P_sf"/>
</dbReference>
<dbReference type="InterPro" id="IPR004358">
    <property type="entry name" value="Sig_transdc_His_kin-like_C"/>
</dbReference>
<feature type="modified residue" description="4-aspartylphosphate" evidence="4">
    <location>
        <position position="638"/>
    </location>
</feature>
<dbReference type="CDD" id="cd00156">
    <property type="entry name" value="REC"/>
    <property type="match status" value="1"/>
</dbReference>
<feature type="domain" description="Response regulatory" evidence="7">
    <location>
        <begin position="588"/>
        <end position="704"/>
    </location>
</feature>
<dbReference type="InterPro" id="IPR003594">
    <property type="entry name" value="HATPase_dom"/>
</dbReference>
<sequence length="848" mass="92840">MPNTLDFQALFSLSPNPYMVLDRELRYVAANEAYLRLTASRLEELLGRPIFEVFPHDPADPSNASARLLRTSFERVLAGRVPDTLALIPYRVPLQTAEGVVLEERYWSATHTPILDARGDVAFILQHTVDVTELHRLKQAMSAAPLDQMQAGVLHRARLVQEKNTLLDNERRLLLQLFEQAPGFMAFMRGREHVFELTNPAYEQLVGHREVLGKSVREALPEVEGQGFFELLDRVFTTGEPVVGRGQQLFVQREPGAPLTEAYVDFVYQPVLEPDGTVSGIFCQGHDVTEQKRAQDELRKHREHLEELVRERTRALRESEAERRQTEVALRQSQKMEAVGKLTGGVAHDFNNLLQVIGGNLQLLQRDIVGNERAQRRLETAVGAVERGARLAAQLLAFARRQPLEPAVINLGRLVRGMGDLLRRALGEGIEIETVIAGGLWNTLADPNQLENVILNLAINARDAMDGEGRLTIEAGNAMLDDHYALLHQDVEAGQYVLLAISDTGSGMSPEVLERAFEPFFTTKPEGRGTGLGLSMVYGFVKQTGGHIKIYSEVGHGTTIKIYLPRSLQAEVVATEPVTGPIEGGTETILVVEDDPEVRATVVELLTELGYRVLKAADGQSALAVIQSGMPVDLLFTDVVMPGPVRSPDLARQAKALLPDLEVLFTSGYTENAIVHGGRLDPGVSLLSKPYRREDLARKLRHLLRDRQQRSSSRRVLATPVHAGPAPAKADGLRILLVEDDEDIRESAHELLEVLGHQVTAVASAEAAQQALEAGGFDVLFTDVSLPGRSGVELAREAVRRHPGLRVIIASGHGTSVVTAGGEVGGAVLLPKPYALPELKGALAQVGG</sequence>
<dbReference type="Pfam" id="PF02518">
    <property type="entry name" value="HATPase_c"/>
    <property type="match status" value="1"/>
</dbReference>
<dbReference type="PANTHER" id="PTHR43065:SF49">
    <property type="entry name" value="HISTIDINE KINASE"/>
    <property type="match status" value="1"/>
</dbReference>
<evidence type="ECO:0000256" key="3">
    <source>
        <dbReference type="ARBA" id="ARBA00022553"/>
    </source>
</evidence>
<dbReference type="Pfam" id="PF08448">
    <property type="entry name" value="PAS_4"/>
    <property type="match status" value="2"/>
</dbReference>
<feature type="domain" description="Histidine kinase" evidence="6">
    <location>
        <begin position="345"/>
        <end position="568"/>
    </location>
</feature>
<dbReference type="InterPro" id="IPR003661">
    <property type="entry name" value="HisK_dim/P_dom"/>
</dbReference>
<dbReference type="Gene3D" id="3.30.450.20">
    <property type="entry name" value="PAS domain"/>
    <property type="match status" value="2"/>
</dbReference>
<dbReference type="EMBL" id="CP011509">
    <property type="protein sequence ID" value="AKJ02951.1"/>
    <property type="molecule type" value="Genomic_DNA"/>
</dbReference>